<evidence type="ECO:0000259" key="2">
    <source>
        <dbReference type="Pfam" id="PF02894"/>
    </source>
</evidence>
<dbReference type="eggNOG" id="KOG2742">
    <property type="taxonomic scope" value="Eukaryota"/>
</dbReference>
<dbReference type="PANTHER" id="PTHR42840:SF5">
    <property type="entry name" value="NAD(P)-BINDING ROSSMANN-FOLD SUPERFAMILY PROTEIN"/>
    <property type="match status" value="1"/>
</dbReference>
<dbReference type="InterPro" id="IPR004104">
    <property type="entry name" value="Gfo/Idh/MocA-like_OxRdtase_C"/>
</dbReference>
<dbReference type="GO" id="GO:0006740">
    <property type="term" value="P:NADPH regeneration"/>
    <property type="evidence" value="ECO:0007669"/>
    <property type="project" value="TreeGrafter"/>
</dbReference>
<dbReference type="HOGENOM" id="CLU_023194_3_1_1"/>
<organism evidence="3 4">
    <name type="scientific">Cochliobolus heterostrophus (strain C5 / ATCC 48332 / race O)</name>
    <name type="common">Southern corn leaf blight fungus</name>
    <name type="synonym">Bipolaris maydis</name>
    <dbReference type="NCBI Taxonomy" id="701091"/>
    <lineage>
        <taxon>Eukaryota</taxon>
        <taxon>Fungi</taxon>
        <taxon>Dikarya</taxon>
        <taxon>Ascomycota</taxon>
        <taxon>Pezizomycotina</taxon>
        <taxon>Dothideomycetes</taxon>
        <taxon>Pleosporomycetidae</taxon>
        <taxon>Pleosporales</taxon>
        <taxon>Pleosporineae</taxon>
        <taxon>Pleosporaceae</taxon>
        <taxon>Bipolaris</taxon>
    </lineage>
</organism>
<proteinExistence type="predicted"/>
<reference evidence="4" key="2">
    <citation type="journal article" date="2013" name="PLoS Genet.">
        <title>Comparative genome structure, secondary metabolite, and effector coding capacity across Cochliobolus pathogens.</title>
        <authorList>
            <person name="Condon B.J."/>
            <person name="Leng Y."/>
            <person name="Wu D."/>
            <person name="Bushley K.E."/>
            <person name="Ohm R.A."/>
            <person name="Otillar R."/>
            <person name="Martin J."/>
            <person name="Schackwitz W."/>
            <person name="Grimwood J."/>
            <person name="MohdZainudin N."/>
            <person name="Xue C."/>
            <person name="Wang R."/>
            <person name="Manning V.A."/>
            <person name="Dhillon B."/>
            <person name="Tu Z.J."/>
            <person name="Steffenson B.J."/>
            <person name="Salamov A."/>
            <person name="Sun H."/>
            <person name="Lowry S."/>
            <person name="LaButti K."/>
            <person name="Han J."/>
            <person name="Copeland A."/>
            <person name="Lindquist E."/>
            <person name="Barry K."/>
            <person name="Schmutz J."/>
            <person name="Baker S.E."/>
            <person name="Ciuffetti L.M."/>
            <person name="Grigoriev I.V."/>
            <person name="Zhong S."/>
            <person name="Turgeon B.G."/>
        </authorList>
    </citation>
    <scope>NUCLEOTIDE SEQUENCE [LARGE SCALE GENOMIC DNA]</scope>
    <source>
        <strain evidence="4">C5 / ATCC 48332 / race O</strain>
    </source>
</reference>
<dbReference type="AlphaFoldDB" id="M2TN34"/>
<accession>M2TN34</accession>
<dbReference type="Pfam" id="PF01408">
    <property type="entry name" value="GFO_IDH_MocA"/>
    <property type="match status" value="1"/>
</dbReference>
<dbReference type="InterPro" id="IPR036291">
    <property type="entry name" value="NAD(P)-bd_dom_sf"/>
</dbReference>
<gene>
    <name evidence="3" type="ORF">COCHEDRAFT_1183091</name>
</gene>
<dbReference type="Gene3D" id="3.30.360.10">
    <property type="entry name" value="Dihydrodipicolinate Reductase, domain 2"/>
    <property type="match status" value="1"/>
</dbReference>
<evidence type="ECO:0008006" key="5">
    <source>
        <dbReference type="Google" id="ProtNLM"/>
    </source>
</evidence>
<dbReference type="Proteomes" id="UP000016936">
    <property type="component" value="Unassembled WGS sequence"/>
</dbReference>
<name>M2TN34_COCH5</name>
<feature type="domain" description="Gfo/Idh/MocA-like oxidoreductase C-terminal" evidence="2">
    <location>
        <begin position="149"/>
        <end position="335"/>
    </location>
</feature>
<sequence length="343" mass="37155">MVIGVAIIGSGIFAKEEHLPAIQDAPILSLKAVYSRSLKSAQSLSEKLSGVDLYSDDQDGKKFDDLLKRDDIKGVVIALPIPAQPDYIKKALAAGKHVFAEKPIAKDLSTASSLLAWTSNPANTSATYTVAENFRFIDSYIWASQQLASLGRVLSFRVRVMFPVPVGSKYYETAWRKKPEHQGGFVLDGGVHFVAATRLLLQGAGQKVKRVSAFTAQLQEHLPPVDTLNAVLQLENGSSGTLSISVGSTDQGAEYVVACEKGVVTVSRGKVVIKRQGKDDEAKEFPDEGNGVKQEIKAWAKSLEDGKRNEMQSPEEALKDLEILESCLKSGEQAGTPIDVKQQ</sequence>
<dbReference type="GO" id="GO:0000166">
    <property type="term" value="F:nucleotide binding"/>
    <property type="evidence" value="ECO:0007669"/>
    <property type="project" value="InterPro"/>
</dbReference>
<keyword evidence="4" id="KW-1185">Reference proteome</keyword>
<dbReference type="Pfam" id="PF02894">
    <property type="entry name" value="GFO_IDH_MocA_C"/>
    <property type="match status" value="1"/>
</dbReference>
<dbReference type="STRING" id="701091.M2TN34"/>
<evidence type="ECO:0000259" key="1">
    <source>
        <dbReference type="Pfam" id="PF01408"/>
    </source>
</evidence>
<dbReference type="PANTHER" id="PTHR42840">
    <property type="entry name" value="NAD(P)-BINDING ROSSMANN-FOLD SUPERFAMILY PROTEIN-RELATED"/>
    <property type="match status" value="1"/>
</dbReference>
<feature type="domain" description="Gfo/Idh/MocA-like oxidoreductase N-terminal" evidence="1">
    <location>
        <begin position="3"/>
        <end position="116"/>
    </location>
</feature>
<dbReference type="Gene3D" id="3.40.50.720">
    <property type="entry name" value="NAD(P)-binding Rossmann-like Domain"/>
    <property type="match status" value="1"/>
</dbReference>
<dbReference type="GO" id="GO:0005737">
    <property type="term" value="C:cytoplasm"/>
    <property type="evidence" value="ECO:0007669"/>
    <property type="project" value="TreeGrafter"/>
</dbReference>
<reference evidence="3 4" key="1">
    <citation type="journal article" date="2012" name="PLoS Pathog.">
        <title>Diverse lifestyles and strategies of plant pathogenesis encoded in the genomes of eighteen Dothideomycetes fungi.</title>
        <authorList>
            <person name="Ohm R.A."/>
            <person name="Feau N."/>
            <person name="Henrissat B."/>
            <person name="Schoch C.L."/>
            <person name="Horwitz B.A."/>
            <person name="Barry K.W."/>
            <person name="Condon B.J."/>
            <person name="Copeland A.C."/>
            <person name="Dhillon B."/>
            <person name="Glaser F."/>
            <person name="Hesse C.N."/>
            <person name="Kosti I."/>
            <person name="LaButti K."/>
            <person name="Lindquist E.A."/>
            <person name="Lucas S."/>
            <person name="Salamov A.A."/>
            <person name="Bradshaw R.E."/>
            <person name="Ciuffetti L."/>
            <person name="Hamelin R.C."/>
            <person name="Kema G.H.J."/>
            <person name="Lawrence C."/>
            <person name="Scott J.A."/>
            <person name="Spatafora J.W."/>
            <person name="Turgeon B.G."/>
            <person name="de Wit P.J.G.M."/>
            <person name="Zhong S."/>
            <person name="Goodwin S.B."/>
            <person name="Grigoriev I.V."/>
        </authorList>
    </citation>
    <scope>NUCLEOTIDE SEQUENCE [LARGE SCALE GENOMIC DNA]</scope>
    <source>
        <strain evidence="4">C5 / ATCC 48332 / race O</strain>
    </source>
</reference>
<protein>
    <recommendedName>
        <fullName evidence="5">Gfo/Idh/MocA-like oxidoreductase N-terminal domain-containing protein</fullName>
    </recommendedName>
</protein>
<dbReference type="EMBL" id="KB445581">
    <property type="protein sequence ID" value="EMD87949.1"/>
    <property type="molecule type" value="Genomic_DNA"/>
</dbReference>
<dbReference type="OrthoDB" id="64915at2759"/>
<evidence type="ECO:0000313" key="4">
    <source>
        <dbReference type="Proteomes" id="UP000016936"/>
    </source>
</evidence>
<evidence type="ECO:0000313" key="3">
    <source>
        <dbReference type="EMBL" id="EMD87949.1"/>
    </source>
</evidence>
<dbReference type="InterPro" id="IPR000683">
    <property type="entry name" value="Gfo/Idh/MocA-like_OxRdtase_N"/>
</dbReference>
<dbReference type="SUPFAM" id="SSF55347">
    <property type="entry name" value="Glyceraldehyde-3-phosphate dehydrogenase-like, C-terminal domain"/>
    <property type="match status" value="1"/>
</dbReference>
<dbReference type="OMA" id="NEMQSPE"/>
<dbReference type="GO" id="GO:0016491">
    <property type="term" value="F:oxidoreductase activity"/>
    <property type="evidence" value="ECO:0007669"/>
    <property type="project" value="TreeGrafter"/>
</dbReference>
<dbReference type="SUPFAM" id="SSF51735">
    <property type="entry name" value="NAD(P)-binding Rossmann-fold domains"/>
    <property type="match status" value="1"/>
</dbReference>